<sequence>MQTYTLLTTCSCNTRLPIFTWEEQDPDAESREEAQEEENLPHLDAGAAALAHRIRDGRPWRVNHGHEAHEAEVVSGEVDVITVEGKALRELLLRQVVMAETWCRDVGAELQPRSSLPPTHSCPFLWSGSPVGREVSHF</sequence>
<name>A0A8D1EQJ7_PIG</name>
<accession>A0A8D1EQJ7</accession>
<dbReference type="AlphaFoldDB" id="A0A8D1EQJ7"/>
<dbReference type="Ensembl" id="ENSSSCT00040057325.1">
    <property type="protein sequence ID" value="ENSSSCP00040023854.1"/>
    <property type="gene ID" value="ENSSSCG00040042847.1"/>
</dbReference>
<organism evidence="1 2">
    <name type="scientific">Sus scrofa</name>
    <name type="common">Pig</name>
    <dbReference type="NCBI Taxonomy" id="9823"/>
    <lineage>
        <taxon>Eukaryota</taxon>
        <taxon>Metazoa</taxon>
        <taxon>Chordata</taxon>
        <taxon>Craniata</taxon>
        <taxon>Vertebrata</taxon>
        <taxon>Euteleostomi</taxon>
        <taxon>Mammalia</taxon>
        <taxon>Eutheria</taxon>
        <taxon>Laurasiatheria</taxon>
        <taxon>Artiodactyla</taxon>
        <taxon>Suina</taxon>
        <taxon>Suidae</taxon>
        <taxon>Sus</taxon>
    </lineage>
</organism>
<protein>
    <submittedName>
        <fullName evidence="1">Uncharacterized protein</fullName>
    </submittedName>
</protein>
<proteinExistence type="predicted"/>
<reference evidence="1" key="1">
    <citation type="submission" date="2025-08" db="UniProtKB">
        <authorList>
            <consortium name="Ensembl"/>
        </authorList>
    </citation>
    <scope>IDENTIFICATION</scope>
</reference>
<dbReference type="Proteomes" id="UP000694722">
    <property type="component" value="Unplaced"/>
</dbReference>
<evidence type="ECO:0000313" key="1">
    <source>
        <dbReference type="Ensembl" id="ENSSSCP00040023854.1"/>
    </source>
</evidence>
<evidence type="ECO:0000313" key="2">
    <source>
        <dbReference type="Proteomes" id="UP000694722"/>
    </source>
</evidence>